<dbReference type="InterPro" id="IPR023546">
    <property type="entry name" value="MGMT"/>
</dbReference>
<dbReference type="CDD" id="cd06445">
    <property type="entry name" value="ATase"/>
    <property type="match status" value="1"/>
</dbReference>
<dbReference type="Pfam" id="PF02870">
    <property type="entry name" value="Methyltransf_1N"/>
    <property type="match status" value="1"/>
</dbReference>
<evidence type="ECO:0000313" key="11">
    <source>
        <dbReference type="EMBL" id="MDQ0351618.1"/>
    </source>
</evidence>
<evidence type="ECO:0000256" key="6">
    <source>
        <dbReference type="ARBA" id="ARBA00023204"/>
    </source>
</evidence>
<keyword evidence="12" id="KW-1185">Reference proteome</keyword>
<evidence type="ECO:0000256" key="2">
    <source>
        <dbReference type="ARBA" id="ARBA00022490"/>
    </source>
</evidence>
<keyword evidence="6 8" id="KW-0234">DNA repair</keyword>
<feature type="domain" description="Methylguanine DNA methyltransferase ribonuclease-like" evidence="10">
    <location>
        <begin position="4"/>
        <end position="82"/>
    </location>
</feature>
<comment type="caution">
    <text evidence="11">The sequence shown here is derived from an EMBL/GenBank/DDBJ whole genome shotgun (WGS) entry which is preliminary data.</text>
</comment>
<dbReference type="InterPro" id="IPR001497">
    <property type="entry name" value="MethylDNA_cys_MeTrfase_AS"/>
</dbReference>
<dbReference type="EC" id="2.1.1.63" evidence="8"/>
<evidence type="ECO:0000313" key="12">
    <source>
        <dbReference type="Proteomes" id="UP001236723"/>
    </source>
</evidence>
<dbReference type="Gene3D" id="1.10.10.10">
    <property type="entry name" value="Winged helix-like DNA-binding domain superfamily/Winged helix DNA-binding domain"/>
    <property type="match status" value="1"/>
</dbReference>
<organism evidence="11 12">
    <name type="scientific">Alkalibacillus filiformis</name>
    <dbReference type="NCBI Taxonomy" id="200990"/>
    <lineage>
        <taxon>Bacteria</taxon>
        <taxon>Bacillati</taxon>
        <taxon>Bacillota</taxon>
        <taxon>Bacilli</taxon>
        <taxon>Bacillales</taxon>
        <taxon>Bacillaceae</taxon>
        <taxon>Alkalibacillus</taxon>
    </lineage>
</organism>
<feature type="active site" description="Nucleophile; methyl group acceptor" evidence="8">
    <location>
        <position position="137"/>
    </location>
</feature>
<dbReference type="Proteomes" id="UP001236723">
    <property type="component" value="Unassembled WGS sequence"/>
</dbReference>
<dbReference type="InterPro" id="IPR036631">
    <property type="entry name" value="MGMT_N_sf"/>
</dbReference>
<evidence type="ECO:0000256" key="7">
    <source>
        <dbReference type="ARBA" id="ARBA00049348"/>
    </source>
</evidence>
<comment type="similarity">
    <text evidence="8">Belongs to the MGMT family.</text>
</comment>
<dbReference type="EMBL" id="JAUSUP010000003">
    <property type="protein sequence ID" value="MDQ0351618.1"/>
    <property type="molecule type" value="Genomic_DNA"/>
</dbReference>
<evidence type="ECO:0000256" key="3">
    <source>
        <dbReference type="ARBA" id="ARBA00022603"/>
    </source>
</evidence>
<dbReference type="PROSITE" id="PS00374">
    <property type="entry name" value="MGMT"/>
    <property type="match status" value="1"/>
</dbReference>
<evidence type="ECO:0000256" key="5">
    <source>
        <dbReference type="ARBA" id="ARBA00022763"/>
    </source>
</evidence>
<dbReference type="SUPFAM" id="SSF53155">
    <property type="entry name" value="Methylated DNA-protein cysteine methyltransferase domain"/>
    <property type="match status" value="1"/>
</dbReference>
<evidence type="ECO:0000256" key="8">
    <source>
        <dbReference type="HAMAP-Rule" id="MF_00772"/>
    </source>
</evidence>
<dbReference type="InterPro" id="IPR036217">
    <property type="entry name" value="MethylDNA_cys_MeTrfase_DNAb"/>
</dbReference>
<dbReference type="InterPro" id="IPR014048">
    <property type="entry name" value="MethylDNA_cys_MeTrfase_DNA-bd"/>
</dbReference>
<feature type="domain" description="Methylated-DNA-[protein]-cysteine S-methyltransferase DNA binding" evidence="9">
    <location>
        <begin position="86"/>
        <end position="165"/>
    </location>
</feature>
<comment type="subcellular location">
    <subcellularLocation>
        <location evidence="8">Cytoplasm</location>
    </subcellularLocation>
</comment>
<dbReference type="HAMAP" id="MF_00772">
    <property type="entry name" value="OGT"/>
    <property type="match status" value="1"/>
</dbReference>
<dbReference type="InterPro" id="IPR008332">
    <property type="entry name" value="MethylG_MeTrfase_N"/>
</dbReference>
<evidence type="ECO:0000259" key="10">
    <source>
        <dbReference type="Pfam" id="PF02870"/>
    </source>
</evidence>
<keyword evidence="3 8" id="KW-0489">Methyltransferase</keyword>
<evidence type="ECO:0000259" key="9">
    <source>
        <dbReference type="Pfam" id="PF01035"/>
    </source>
</evidence>
<dbReference type="GO" id="GO:0032259">
    <property type="term" value="P:methylation"/>
    <property type="evidence" value="ECO:0007669"/>
    <property type="project" value="UniProtKB-KW"/>
</dbReference>
<dbReference type="RefSeq" id="WP_307067500.1">
    <property type="nucleotide sequence ID" value="NZ_JAUSUP010000003.1"/>
</dbReference>
<accession>A0ABU0DT26</accession>
<dbReference type="InterPro" id="IPR036388">
    <property type="entry name" value="WH-like_DNA-bd_sf"/>
</dbReference>
<evidence type="ECO:0000256" key="4">
    <source>
        <dbReference type="ARBA" id="ARBA00022679"/>
    </source>
</evidence>
<keyword evidence="2 8" id="KW-0963">Cytoplasm</keyword>
<dbReference type="PANTHER" id="PTHR10815">
    <property type="entry name" value="METHYLATED-DNA--PROTEIN-CYSTEINE METHYLTRANSFERASE"/>
    <property type="match status" value="1"/>
</dbReference>
<dbReference type="NCBIfam" id="TIGR00589">
    <property type="entry name" value="ogt"/>
    <property type="match status" value="1"/>
</dbReference>
<keyword evidence="4 8" id="KW-0808">Transferase</keyword>
<dbReference type="PANTHER" id="PTHR10815:SF5">
    <property type="entry name" value="METHYLATED-DNA--PROTEIN-CYSTEINE METHYLTRANSFERASE"/>
    <property type="match status" value="1"/>
</dbReference>
<sequence>MGNMKVTTYQSPIGPLIIGSYDHHLYLIEHLKDENLIKLNRKVKAFDQYERVEDCPFNQKVIQKLERYFNQEPLGENLPLKLIGTDFQKSVWNALLQVPYGKTATYQQIAKAINNPKAVRAVGGAINKNPISILIPCHRIIGSNGQLVGYEGGLERKKALLALEAEDEKWLKIN</sequence>
<proteinExistence type="inferred from homology"/>
<comment type="miscellaneous">
    <text evidence="8">This enzyme catalyzes only one turnover and therefore is not strictly catalytic. According to one definition, an enzyme is a biocatalyst that acts repeatedly and over many reaction cycles.</text>
</comment>
<evidence type="ECO:0000256" key="1">
    <source>
        <dbReference type="ARBA" id="ARBA00001286"/>
    </source>
</evidence>
<dbReference type="Gene3D" id="3.30.160.70">
    <property type="entry name" value="Methylated DNA-protein cysteine methyltransferase domain"/>
    <property type="match status" value="1"/>
</dbReference>
<dbReference type="Pfam" id="PF01035">
    <property type="entry name" value="DNA_binding_1"/>
    <property type="match status" value="1"/>
</dbReference>
<name>A0ABU0DT26_9BACI</name>
<comment type="catalytic activity">
    <reaction evidence="1 8">
        <text>a 4-O-methyl-thymidine in DNA + L-cysteinyl-[protein] = a thymidine in DNA + S-methyl-L-cysteinyl-[protein]</text>
        <dbReference type="Rhea" id="RHEA:53428"/>
        <dbReference type="Rhea" id="RHEA-COMP:10131"/>
        <dbReference type="Rhea" id="RHEA-COMP:10132"/>
        <dbReference type="Rhea" id="RHEA-COMP:13555"/>
        <dbReference type="Rhea" id="RHEA-COMP:13556"/>
        <dbReference type="ChEBI" id="CHEBI:29950"/>
        <dbReference type="ChEBI" id="CHEBI:82612"/>
        <dbReference type="ChEBI" id="CHEBI:137386"/>
        <dbReference type="ChEBI" id="CHEBI:137387"/>
        <dbReference type="EC" id="2.1.1.63"/>
    </reaction>
</comment>
<comment type="function">
    <text evidence="8">Involved in the cellular defense against the biological effects of O6-methylguanine (O6-MeG) and O4-methylthymine (O4-MeT) in DNA. Repairs the methylated nucleobase in DNA by stoichiometrically transferring the methyl group to a cysteine residue in the enzyme. This is a suicide reaction: the enzyme is irreversibly inactivated.</text>
</comment>
<dbReference type="SUPFAM" id="SSF46767">
    <property type="entry name" value="Methylated DNA-protein cysteine methyltransferase, C-terminal domain"/>
    <property type="match status" value="1"/>
</dbReference>
<reference evidence="11 12" key="1">
    <citation type="submission" date="2023-07" db="EMBL/GenBank/DDBJ databases">
        <title>Genomic Encyclopedia of Type Strains, Phase IV (KMG-IV): sequencing the most valuable type-strain genomes for metagenomic binning, comparative biology and taxonomic classification.</title>
        <authorList>
            <person name="Goeker M."/>
        </authorList>
    </citation>
    <scope>NUCLEOTIDE SEQUENCE [LARGE SCALE GENOMIC DNA]</scope>
    <source>
        <strain evidence="11 12">DSM 15448</strain>
    </source>
</reference>
<comment type="catalytic activity">
    <reaction evidence="7 8">
        <text>a 6-O-methyl-2'-deoxyguanosine in DNA + L-cysteinyl-[protein] = S-methyl-L-cysteinyl-[protein] + a 2'-deoxyguanosine in DNA</text>
        <dbReference type="Rhea" id="RHEA:24000"/>
        <dbReference type="Rhea" id="RHEA-COMP:10131"/>
        <dbReference type="Rhea" id="RHEA-COMP:10132"/>
        <dbReference type="Rhea" id="RHEA-COMP:11367"/>
        <dbReference type="Rhea" id="RHEA-COMP:11368"/>
        <dbReference type="ChEBI" id="CHEBI:29950"/>
        <dbReference type="ChEBI" id="CHEBI:82612"/>
        <dbReference type="ChEBI" id="CHEBI:85445"/>
        <dbReference type="ChEBI" id="CHEBI:85448"/>
        <dbReference type="EC" id="2.1.1.63"/>
    </reaction>
</comment>
<gene>
    <name evidence="11" type="ORF">J2R98_001435</name>
</gene>
<protein>
    <recommendedName>
        <fullName evidence="8">Methylated-DNA--protein-cysteine methyltransferase</fullName>
        <ecNumber evidence="8">2.1.1.63</ecNumber>
    </recommendedName>
    <alternativeName>
        <fullName evidence="8">6-O-methylguanine-DNA methyltransferase</fullName>
        <shortName evidence="8">MGMT</shortName>
    </alternativeName>
    <alternativeName>
        <fullName evidence="8">O-6-methylguanine-DNA-alkyltransferase</fullName>
    </alternativeName>
</protein>
<keyword evidence="5 8" id="KW-0227">DNA damage</keyword>
<dbReference type="GO" id="GO:0003908">
    <property type="term" value="F:methylated-DNA-[protein]-cysteine S-methyltransferase activity"/>
    <property type="evidence" value="ECO:0007669"/>
    <property type="project" value="UniProtKB-EC"/>
</dbReference>